<dbReference type="InterPro" id="IPR005532">
    <property type="entry name" value="SUMF_dom"/>
</dbReference>
<dbReference type="EMBL" id="BJNV01000090">
    <property type="protein sequence ID" value="GEC97473.1"/>
    <property type="molecule type" value="Genomic_DNA"/>
</dbReference>
<evidence type="ECO:0008006" key="7">
    <source>
        <dbReference type="Google" id="ProtNLM"/>
    </source>
</evidence>
<dbReference type="Pfam" id="PF13676">
    <property type="entry name" value="TIR_2"/>
    <property type="match status" value="1"/>
</dbReference>
<proteinExistence type="predicted"/>
<dbReference type="InterPro" id="IPR035897">
    <property type="entry name" value="Toll_tir_struct_dom_sf"/>
</dbReference>
<evidence type="ECO:0000259" key="2">
    <source>
        <dbReference type="Pfam" id="PF03781"/>
    </source>
</evidence>
<evidence type="ECO:0000259" key="4">
    <source>
        <dbReference type="Pfam" id="PF13676"/>
    </source>
</evidence>
<reference evidence="5 6" key="1">
    <citation type="submission" date="2019-06" db="EMBL/GenBank/DDBJ databases">
        <title>Whole genome shotgun sequence of Zoogloea ramigera NBRC 15342.</title>
        <authorList>
            <person name="Hosoyama A."/>
            <person name="Uohara A."/>
            <person name="Ohji S."/>
            <person name="Ichikawa N."/>
        </authorList>
    </citation>
    <scope>NUCLEOTIDE SEQUENCE [LARGE SCALE GENOMIC DNA]</scope>
    <source>
        <strain evidence="5 6">NBRC 15342</strain>
    </source>
</reference>
<dbReference type="Gene3D" id="3.40.50.10140">
    <property type="entry name" value="Toll/interleukin-1 receptor homology (TIR) domain"/>
    <property type="match status" value="1"/>
</dbReference>
<protein>
    <recommendedName>
        <fullName evidence="7">TIR domain-containing protein</fullName>
    </recommendedName>
</protein>
<evidence type="ECO:0000256" key="1">
    <source>
        <dbReference type="SAM" id="MobiDB-lite"/>
    </source>
</evidence>
<dbReference type="Gene3D" id="3.90.1580.10">
    <property type="entry name" value="paralog of FGE (formylglycine-generating enzyme)"/>
    <property type="match status" value="1"/>
</dbReference>
<evidence type="ECO:0000313" key="5">
    <source>
        <dbReference type="EMBL" id="GEC97473.1"/>
    </source>
</evidence>
<dbReference type="PANTHER" id="PTHR23150:SF19">
    <property type="entry name" value="FORMYLGLYCINE-GENERATING ENZYME"/>
    <property type="match status" value="1"/>
</dbReference>
<evidence type="ECO:0000313" key="6">
    <source>
        <dbReference type="Proteomes" id="UP000318422"/>
    </source>
</evidence>
<sequence>MAQSFYHAVDRHDNKRHNPADALNIDCNSMSSLPAMKLDSLRIFISYPRGGAAHTWAEVVEAHLRREGARAWRDETGVRGGDQHWYARIESELHAADLLVAIIGMDSKVCRWQARELLATDRRGKPIVALRVDDRAPMPLVLCEKQPVEARPDRAETLAILVEALQRSASTLLAAPVTNGSASAGAPPDQRAAEIVWLESLLYGNLSARPDLYVPLEGIERSSPHAERSLKKVCIATDSLFKAFGVADAAARIIETRPYSDVLDAYRELGDRKVRRLAVLGEPGAGKSFSLERIALAYADRAMRDALTPIPVLVPLGLWTREAETLEEFIASQLEGLGRYLPQLITQGRAVLLLDAINEIPPGQRRHKATQILKLAQDERLASVVISCREKDFVEFSLPFDTLTLQPLSPPRVRDFLQRYHEAQHGPGAIEAAEALFWQIAGGAEVRDAWEAWRRAGAEGLFWTADEIPREQPDVYSTTNWQQDRAWRRSRFDPRSLLRLAANPYLLYIMAQLPDPPDNRAQLFQGFLAILYDREWEGRKLRHDPHLPEREPWLLALTQLAEALQRLSPVDGAEGAAGARTTLTQAEWPAGIDKTLIDFSRDASVLELRGSDLRFTHQLLQEYLASRLLLDASQGRRPAADFWPAERWWERSGWEVVAEIAAESCAGDAAAQIRLIAWIAEANPEVAEQIWRHAGTPPLPATLLAHLSARWMPLMTDPARVPQARARAAIGRAMGRLGLDRRPGVGLRADGLPDIDWVSILGPQPFIYQDTRHPGLPTFEIARYPVTNAQFQAFIDAGGYQDERWWQGFEHAPAAKPPKWDEPNSPRENVSWYEALAFCRWLSAATGAAVSLPTEAQWERAARGCAGREYPWGPFEPAYMNCAVHSDDDGEADIGRASAVGLFPQGATPAPELVFDLSGNVWEWCRDAYSQLSETAAAGKVSRVLRGGAWSSDPDDCRAAFRFDGSPRLRYDNLGFRVFRGSPIDPLDAASQGVEAQRRPRSSTP</sequence>
<dbReference type="InterPro" id="IPR007111">
    <property type="entry name" value="NACHT_NTPase"/>
</dbReference>
<accession>A0A4Y4D1L1</accession>
<dbReference type="PANTHER" id="PTHR23150">
    <property type="entry name" value="SULFATASE MODIFYING FACTOR 1, 2"/>
    <property type="match status" value="1"/>
</dbReference>
<feature type="domain" description="NACHT" evidence="3">
    <location>
        <begin position="275"/>
        <end position="423"/>
    </location>
</feature>
<dbReference type="Gene3D" id="3.40.50.300">
    <property type="entry name" value="P-loop containing nucleotide triphosphate hydrolases"/>
    <property type="match status" value="1"/>
</dbReference>
<dbReference type="Pfam" id="PF03781">
    <property type="entry name" value="FGE-sulfatase"/>
    <property type="match status" value="1"/>
</dbReference>
<dbReference type="InterPro" id="IPR042095">
    <property type="entry name" value="SUMF_sf"/>
</dbReference>
<feature type="region of interest" description="Disordered" evidence="1">
    <location>
        <begin position="983"/>
        <end position="1005"/>
    </location>
</feature>
<dbReference type="RefSeq" id="WP_141354768.1">
    <property type="nucleotide sequence ID" value="NZ_BJNV01000090.1"/>
</dbReference>
<dbReference type="InterPro" id="IPR016187">
    <property type="entry name" value="CTDL_fold"/>
</dbReference>
<gene>
    <name evidence="5" type="ORF">ZRA01_35460</name>
</gene>
<dbReference type="InterPro" id="IPR051043">
    <property type="entry name" value="Sulfatase_Mod_Factor_Kinase"/>
</dbReference>
<feature type="domain" description="Sulfatase-modifying factor enzyme-like" evidence="2">
    <location>
        <begin position="776"/>
        <end position="979"/>
    </location>
</feature>
<keyword evidence="6" id="KW-1185">Reference proteome</keyword>
<dbReference type="GO" id="GO:0007165">
    <property type="term" value="P:signal transduction"/>
    <property type="evidence" value="ECO:0007669"/>
    <property type="project" value="InterPro"/>
</dbReference>
<dbReference type="OrthoDB" id="9768004at2"/>
<dbReference type="InterPro" id="IPR000157">
    <property type="entry name" value="TIR_dom"/>
</dbReference>
<dbReference type="Pfam" id="PF05729">
    <property type="entry name" value="NACHT"/>
    <property type="match status" value="1"/>
</dbReference>
<dbReference type="SUPFAM" id="SSF52540">
    <property type="entry name" value="P-loop containing nucleoside triphosphate hydrolases"/>
    <property type="match status" value="1"/>
</dbReference>
<name>A0A4Y4D1L1_ZOORA</name>
<dbReference type="GO" id="GO:0120147">
    <property type="term" value="F:formylglycine-generating oxidase activity"/>
    <property type="evidence" value="ECO:0007669"/>
    <property type="project" value="TreeGrafter"/>
</dbReference>
<dbReference type="AlphaFoldDB" id="A0A4Y4D1L1"/>
<feature type="domain" description="TIR" evidence="4">
    <location>
        <begin position="43"/>
        <end position="151"/>
    </location>
</feature>
<comment type="caution">
    <text evidence="5">The sequence shown here is derived from an EMBL/GenBank/DDBJ whole genome shotgun (WGS) entry which is preliminary data.</text>
</comment>
<dbReference type="SUPFAM" id="SSF56436">
    <property type="entry name" value="C-type lectin-like"/>
    <property type="match status" value="1"/>
</dbReference>
<dbReference type="InterPro" id="IPR027417">
    <property type="entry name" value="P-loop_NTPase"/>
</dbReference>
<dbReference type="Proteomes" id="UP000318422">
    <property type="component" value="Unassembled WGS sequence"/>
</dbReference>
<evidence type="ECO:0000259" key="3">
    <source>
        <dbReference type="Pfam" id="PF05729"/>
    </source>
</evidence>
<organism evidence="5 6">
    <name type="scientific">Zoogloea ramigera</name>
    <dbReference type="NCBI Taxonomy" id="350"/>
    <lineage>
        <taxon>Bacteria</taxon>
        <taxon>Pseudomonadati</taxon>
        <taxon>Pseudomonadota</taxon>
        <taxon>Betaproteobacteria</taxon>
        <taxon>Rhodocyclales</taxon>
        <taxon>Zoogloeaceae</taxon>
        <taxon>Zoogloea</taxon>
    </lineage>
</organism>